<gene>
    <name evidence="2" type="ORF">GbCGDNIH9_1547</name>
</gene>
<reference evidence="3" key="1">
    <citation type="submission" date="2016-11" db="EMBL/GenBank/DDBJ databases">
        <title>Comparative genomic and phenotypic analysis of Granulibacter bethesdensis clinical isolates from patients with chronic granulomatous disease.</title>
        <authorList>
            <person name="Zarember K.A."/>
            <person name="Porcella S.F."/>
            <person name="Chu J."/>
            <person name="Ding L."/>
            <person name="Dahlstrom E."/>
            <person name="Barbian K."/>
            <person name="Martens C."/>
            <person name="Sykora L."/>
            <person name="Kramer S."/>
            <person name="Pettinato A.M."/>
            <person name="Hong H."/>
            <person name="Wald G."/>
            <person name="Berg L.J."/>
            <person name="Rogge L.S."/>
            <person name="Greenberg D.E."/>
            <person name="Falcone E.L."/>
            <person name="Neves J.F."/>
            <person name="Simoes M.J."/>
            <person name="Casal M."/>
            <person name="Rodriguez-Lopez F.C."/>
            <person name="Zelazny A."/>
            <person name="Gallin J.I."/>
            <person name="Holland S.M."/>
        </authorList>
    </citation>
    <scope>NUCLEOTIDE SEQUENCE [LARGE SCALE GENOMIC DNA]</scope>
    <source>
        <strain evidence="3">NIH9.1</strain>
    </source>
</reference>
<protein>
    <submittedName>
        <fullName evidence="2">Uncharacterized protein</fullName>
    </submittedName>
</protein>
<dbReference type="EMBL" id="CP018191">
    <property type="protein sequence ID" value="APH54831.1"/>
    <property type="molecule type" value="Genomic_DNA"/>
</dbReference>
<name>A0AAC9P8S3_9PROT</name>
<accession>A0AAC9P8S3</accession>
<organism evidence="2 3">
    <name type="scientific">Granulibacter bethesdensis</name>
    <dbReference type="NCBI Taxonomy" id="364410"/>
    <lineage>
        <taxon>Bacteria</taxon>
        <taxon>Pseudomonadati</taxon>
        <taxon>Pseudomonadota</taxon>
        <taxon>Alphaproteobacteria</taxon>
        <taxon>Acetobacterales</taxon>
        <taxon>Acetobacteraceae</taxon>
        <taxon>Granulibacter</taxon>
    </lineage>
</organism>
<keyword evidence="1" id="KW-1133">Transmembrane helix</keyword>
<keyword evidence="1" id="KW-0472">Membrane</keyword>
<proteinExistence type="predicted"/>
<sequence length="128" mass="12975">MNWSPLIDAVAQAGAYIATTVLVPGVLAWAARRWNINAEWSGTIQQAAGAAYAAAVASGRPVTDPSARAAALSAGVEYLRQRARPTMLHAQGITTEAAAMAAVEAGLGTLLARDPTVGAVNGGAAQLH</sequence>
<evidence type="ECO:0000313" key="3">
    <source>
        <dbReference type="Proteomes" id="UP000182373"/>
    </source>
</evidence>
<dbReference type="AlphaFoldDB" id="A0AAC9P8S3"/>
<feature type="transmembrane region" description="Helical" evidence="1">
    <location>
        <begin position="13"/>
        <end position="31"/>
    </location>
</feature>
<evidence type="ECO:0000256" key="1">
    <source>
        <dbReference type="SAM" id="Phobius"/>
    </source>
</evidence>
<dbReference type="Proteomes" id="UP000182373">
    <property type="component" value="Chromosome"/>
</dbReference>
<evidence type="ECO:0000313" key="2">
    <source>
        <dbReference type="EMBL" id="APH54831.1"/>
    </source>
</evidence>
<dbReference type="RefSeq" id="WP_072572779.1">
    <property type="nucleotide sequence ID" value="NZ_CP018191.1"/>
</dbReference>
<keyword evidence="1" id="KW-0812">Transmembrane</keyword>